<dbReference type="InterPro" id="IPR012902">
    <property type="entry name" value="N_methyl_site"/>
</dbReference>
<reference evidence="3" key="1">
    <citation type="journal article" date="2017" name="Environ. Microbiol. Rep.">
        <title>Genetic Diversity of Marine Anaerobic Ammonium-Oxidizing Bacteria as Revealed by Genomic and Proteomic Analyses of 'Candidatus Scalindua japonica'.</title>
        <authorList>
            <person name="Oshiki M."/>
            <person name="Mizuto K."/>
            <person name="Kimura Z."/>
            <person name="Kindaichi T."/>
            <person name="Satoh H."/>
            <person name="Okabe S."/>
        </authorList>
    </citation>
    <scope>NUCLEOTIDE SEQUENCE [LARGE SCALE GENOMIC DNA]</scope>
    <source>
        <strain evidence="3">husup-a2</strain>
    </source>
</reference>
<name>A0A286U3H3_9BACT</name>
<keyword evidence="1" id="KW-1133">Transmembrane helix</keyword>
<feature type="transmembrane region" description="Helical" evidence="1">
    <location>
        <begin position="12"/>
        <end position="33"/>
    </location>
</feature>
<evidence type="ECO:0000256" key="1">
    <source>
        <dbReference type="SAM" id="Phobius"/>
    </source>
</evidence>
<dbReference type="Gene3D" id="3.30.700.10">
    <property type="entry name" value="Glycoprotein, Type 4 Pilin"/>
    <property type="match status" value="1"/>
</dbReference>
<dbReference type="SUPFAM" id="SSF54523">
    <property type="entry name" value="Pili subunits"/>
    <property type="match status" value="1"/>
</dbReference>
<dbReference type="RefSeq" id="WP_096896083.1">
    <property type="nucleotide sequence ID" value="NZ_BAOS01000038.1"/>
</dbReference>
<organism evidence="2 3">
    <name type="scientific">Candidatus Scalindua japonica</name>
    <dbReference type="NCBI Taxonomy" id="1284222"/>
    <lineage>
        <taxon>Bacteria</taxon>
        <taxon>Pseudomonadati</taxon>
        <taxon>Planctomycetota</taxon>
        <taxon>Candidatus Brocadiia</taxon>
        <taxon>Candidatus Brocadiales</taxon>
        <taxon>Candidatus Scalinduaceae</taxon>
        <taxon>Candidatus Scalindua</taxon>
    </lineage>
</organism>
<protein>
    <submittedName>
        <fullName evidence="2">Type II secretory system protein</fullName>
    </submittedName>
</protein>
<comment type="caution">
    <text evidence="2">The sequence shown here is derived from an EMBL/GenBank/DDBJ whole genome shotgun (WGS) entry which is preliminary data.</text>
</comment>
<keyword evidence="1" id="KW-0812">Transmembrane</keyword>
<dbReference type="Proteomes" id="UP000218542">
    <property type="component" value="Unassembled WGS sequence"/>
</dbReference>
<proteinExistence type="predicted"/>
<evidence type="ECO:0000313" key="3">
    <source>
        <dbReference type="Proteomes" id="UP000218542"/>
    </source>
</evidence>
<dbReference type="Pfam" id="PF07963">
    <property type="entry name" value="N_methyl"/>
    <property type="match status" value="1"/>
</dbReference>
<dbReference type="NCBIfam" id="TIGR02532">
    <property type="entry name" value="IV_pilin_GFxxxE"/>
    <property type="match status" value="1"/>
</dbReference>
<dbReference type="AlphaFoldDB" id="A0A286U3H3"/>
<sequence>MNKNNLQCREQAFTLIEMIGVLAIIAILAAVIAPNVIKQMQSVSQDVEEKTLDLLADGLINYVLENRIIPQSGEGTGAWSSNIATQMDLPTNKIYQNDLGNSRRYWFDPATDLNGLSDNSASYNQNTVSATNISGNATTMSVSAPTSPRAMIISDLSVGATNNILVASVGHTASNFAAVWDQTGTLTESSTLKIKRINFSQMFETVSLESSNGSYFARKSYSSPSSSSPIVDFPVLSIEKNSHIFAVHYSTGGFEPTNASGGSATLDIGYTSGGDEFISAASVISGATSGPNSVVYTSTSDISIGTELTISGSGVSNANSGYVDVMIEYNGEPQYRLEGQVAPTTISISSAGTPEIISFNVINGTSLFLYDQSWTAGSPTGDLLHSIVIKESENFAYIPGPPTLWGR</sequence>
<keyword evidence="3" id="KW-1185">Reference proteome</keyword>
<dbReference type="EMBL" id="BAOS01000038">
    <property type="protein sequence ID" value="GAX62690.1"/>
    <property type="molecule type" value="Genomic_DNA"/>
</dbReference>
<dbReference type="InterPro" id="IPR045584">
    <property type="entry name" value="Pilin-like"/>
</dbReference>
<accession>A0A286U3H3</accession>
<evidence type="ECO:0000313" key="2">
    <source>
        <dbReference type="EMBL" id="GAX62690.1"/>
    </source>
</evidence>
<gene>
    <name evidence="2" type="primary">pulG</name>
    <name evidence="2" type="ORF">SCALIN_C38_0053</name>
</gene>
<keyword evidence="1" id="KW-0472">Membrane</keyword>
<dbReference type="OrthoDB" id="9819102at2"/>